<organism evidence="7 8">
    <name type="scientific">Termitidicoccus mucosus</name>
    <dbReference type="NCBI Taxonomy" id="1184151"/>
    <lineage>
        <taxon>Bacteria</taxon>
        <taxon>Pseudomonadati</taxon>
        <taxon>Verrucomicrobiota</taxon>
        <taxon>Opitutia</taxon>
        <taxon>Opitutales</taxon>
        <taxon>Opitutaceae</taxon>
        <taxon>Termitidicoccus</taxon>
    </lineage>
</organism>
<evidence type="ECO:0000313" key="7">
    <source>
        <dbReference type="EMBL" id="OAM88033.1"/>
    </source>
</evidence>
<name>A0A178IDD2_9BACT</name>
<dbReference type="Gene3D" id="2.40.170.20">
    <property type="entry name" value="TonB-dependent receptor, beta-barrel domain"/>
    <property type="match status" value="1"/>
</dbReference>
<evidence type="ECO:0000256" key="1">
    <source>
        <dbReference type="ARBA" id="ARBA00004442"/>
    </source>
</evidence>
<dbReference type="InterPro" id="IPR013784">
    <property type="entry name" value="Carb-bd-like_fold"/>
</dbReference>
<protein>
    <recommendedName>
        <fullName evidence="9">TonB-dependent receptor</fullName>
    </recommendedName>
</protein>
<sequence>MPRIPLFSCSCSLRPIIAIGLFLVACLSVFAQSGGTLSVSVSNQGTNEYLQKARVEIRGTNRVENTDELGVAVFTGVPPGEHTVRVSYVGLTDRTYTVTIAPGRNTELSAELLDQDVIQLEAFVVAEEREGNAASQVRQKNADNLTNVIATDALGMLANDNPAEILTRMPGIYSLPSAEGNSDRPTIRGMSGEMNAVTTDGGAMASGIGMTRSPVFTNIVASAYDEIEVTKANRPDQPADSISGRINFKTKSALTMKRAGHEFTYRVGGKWWPGFFDYSTRRATPPFVPNLTFGYRGLFDVLGEKRNLGVVLNFSYLENGTQRVQPYTYLDVLNTDGTNTPRFSTNYYRYNNMQDRELTVGSIRFDYKLSSRSRFTFSYEWKLQDQNFDNPDHFNIYTYAYINALNRTYGTSETTAGFIAPSSTLEFTKVNAATNNRTYFRSYSSVFIASDETNSLRFAGNHRPGSWEIDYNINYSRSTRKVGGGGEDYDRVMISNVNAYVYNIGWTIDRRQSDVFPKFTQTEGQSIYDINSYTYGNASGSHGDSKNELGSADINIARTVTLLGLPVKLSTGGVAARSKYDENRHGTTFYYVGEDGVRGTNPVTGLNDDNFALFQTWARKDARLEMGDVPVFDIKAAESSIRNDPHLWRVNAYNEASARLEGIRSAEETSWAAFVQAQTHIGRLGIITGVRMETTDVDTSAWMKLKSRPDLSETDAQDWVTPESAQRRVAAEYGQINGTNSYTDYFPSLHLRYALARDTIVRASWSTAMGRPQLSRIMPGATDNSDTMRVTIGNPALKPQYATSYDVSVEQYYKPMGMFTLGAFQKDLTDFMYAEQITDEDLEALYPDYDFFRYENGGKGRVRGVEVAWEQQFTFLPSYFSGLSLSANYTWLKTSGDYGSGGSEALTGFIPNTANIRISFKLNRFYAFVQWAYMDRYLGTYDTKPQRRIDVLDRSVFNVGVSYKLGRYATLSVTANNILDEPQRRVHHVTGDLLTTTYNGPFVTVGLNGRF</sequence>
<dbReference type="NCBIfam" id="TIGR01782">
    <property type="entry name" value="TonB-Xanth-Caul"/>
    <property type="match status" value="1"/>
</dbReference>
<dbReference type="SUPFAM" id="SSF56935">
    <property type="entry name" value="Porins"/>
    <property type="match status" value="1"/>
</dbReference>
<evidence type="ECO:0000313" key="8">
    <source>
        <dbReference type="Proteomes" id="UP000078486"/>
    </source>
</evidence>
<dbReference type="Pfam" id="PF07715">
    <property type="entry name" value="Plug"/>
    <property type="match status" value="1"/>
</dbReference>
<evidence type="ECO:0000256" key="4">
    <source>
        <dbReference type="RuleBase" id="RU003357"/>
    </source>
</evidence>
<comment type="caution">
    <text evidence="7">The sequence shown here is derived from an EMBL/GenBank/DDBJ whole genome shotgun (WGS) entry which is preliminary data.</text>
</comment>
<proteinExistence type="inferred from homology"/>
<reference evidence="7 8" key="1">
    <citation type="submission" date="2016-01" db="EMBL/GenBank/DDBJ databases">
        <title>High potential of lignocellulose degradation of a new Verrucomicrobia species.</title>
        <authorList>
            <person name="Wang Y."/>
            <person name="Shi Y."/>
            <person name="Qiu Z."/>
            <person name="Liu S."/>
            <person name="Yang H."/>
        </authorList>
    </citation>
    <scope>NUCLEOTIDE SEQUENCE [LARGE SCALE GENOMIC DNA]</scope>
    <source>
        <strain evidence="7 8">TSB47</strain>
    </source>
</reference>
<dbReference type="PROSITE" id="PS51257">
    <property type="entry name" value="PROKAR_LIPOPROTEIN"/>
    <property type="match status" value="1"/>
</dbReference>
<keyword evidence="8" id="KW-1185">Reference proteome</keyword>
<comment type="similarity">
    <text evidence="4">Belongs to the TonB-dependent receptor family.</text>
</comment>
<dbReference type="GO" id="GO:0030246">
    <property type="term" value="F:carbohydrate binding"/>
    <property type="evidence" value="ECO:0007669"/>
    <property type="project" value="InterPro"/>
</dbReference>
<comment type="subcellular location">
    <subcellularLocation>
        <location evidence="1 4">Cell outer membrane</location>
    </subcellularLocation>
</comment>
<dbReference type="InterPro" id="IPR000531">
    <property type="entry name" value="Beta-barrel_TonB"/>
</dbReference>
<accession>A0A178IDD2</accession>
<dbReference type="PANTHER" id="PTHR40980">
    <property type="entry name" value="PLUG DOMAIN-CONTAINING PROTEIN"/>
    <property type="match status" value="1"/>
</dbReference>
<dbReference type="AlphaFoldDB" id="A0A178IDD2"/>
<dbReference type="InterPro" id="IPR037066">
    <property type="entry name" value="Plug_dom_sf"/>
</dbReference>
<evidence type="ECO:0000259" key="5">
    <source>
        <dbReference type="Pfam" id="PF00593"/>
    </source>
</evidence>
<dbReference type="PANTHER" id="PTHR40980:SF4">
    <property type="entry name" value="TONB-DEPENDENT RECEPTOR-LIKE BETA-BARREL DOMAIN-CONTAINING PROTEIN"/>
    <property type="match status" value="1"/>
</dbReference>
<evidence type="ECO:0008006" key="9">
    <source>
        <dbReference type="Google" id="ProtNLM"/>
    </source>
</evidence>
<evidence type="ECO:0000256" key="2">
    <source>
        <dbReference type="ARBA" id="ARBA00023136"/>
    </source>
</evidence>
<dbReference type="SUPFAM" id="SSF49452">
    <property type="entry name" value="Starch-binding domain-like"/>
    <property type="match status" value="1"/>
</dbReference>
<dbReference type="InterPro" id="IPR010104">
    <property type="entry name" value="TonB_rcpt_bac"/>
</dbReference>
<dbReference type="Gene3D" id="2.60.40.1120">
    <property type="entry name" value="Carboxypeptidase-like, regulatory domain"/>
    <property type="match status" value="1"/>
</dbReference>
<evidence type="ECO:0000259" key="6">
    <source>
        <dbReference type="Pfam" id="PF07715"/>
    </source>
</evidence>
<evidence type="ECO:0000256" key="3">
    <source>
        <dbReference type="ARBA" id="ARBA00023237"/>
    </source>
</evidence>
<keyword evidence="3" id="KW-0998">Cell outer membrane</keyword>
<dbReference type="Pfam" id="PF00593">
    <property type="entry name" value="TonB_dep_Rec_b-barrel"/>
    <property type="match status" value="1"/>
</dbReference>
<dbReference type="Proteomes" id="UP000078486">
    <property type="component" value="Unassembled WGS sequence"/>
</dbReference>
<feature type="domain" description="TonB-dependent receptor-like beta-barrel" evidence="5">
    <location>
        <begin position="492"/>
        <end position="978"/>
    </location>
</feature>
<dbReference type="InterPro" id="IPR036942">
    <property type="entry name" value="Beta-barrel_TonB_sf"/>
</dbReference>
<dbReference type="GO" id="GO:0009279">
    <property type="term" value="C:cell outer membrane"/>
    <property type="evidence" value="ECO:0007669"/>
    <property type="project" value="UniProtKB-SubCell"/>
</dbReference>
<dbReference type="EMBL" id="LRRQ01000149">
    <property type="protein sequence ID" value="OAM88033.1"/>
    <property type="molecule type" value="Genomic_DNA"/>
</dbReference>
<dbReference type="Gene3D" id="2.170.130.10">
    <property type="entry name" value="TonB-dependent receptor, plug domain"/>
    <property type="match status" value="1"/>
</dbReference>
<dbReference type="Pfam" id="PF13620">
    <property type="entry name" value="CarboxypepD_reg"/>
    <property type="match status" value="1"/>
</dbReference>
<dbReference type="RefSeq" id="WP_068772287.1">
    <property type="nucleotide sequence ID" value="NZ_KV441843.1"/>
</dbReference>
<dbReference type="STRING" id="1184151.AW736_21225"/>
<gene>
    <name evidence="7" type="ORF">AW736_21225</name>
</gene>
<keyword evidence="4" id="KW-0798">TonB box</keyword>
<dbReference type="InterPro" id="IPR012910">
    <property type="entry name" value="Plug_dom"/>
</dbReference>
<keyword evidence="2 4" id="KW-0472">Membrane</keyword>
<feature type="domain" description="TonB-dependent receptor plug" evidence="6">
    <location>
        <begin position="142"/>
        <end position="233"/>
    </location>
</feature>